<dbReference type="NCBIfam" id="TIGR00214">
    <property type="entry name" value="lipB"/>
    <property type="match status" value="1"/>
</dbReference>
<feature type="domain" description="BPL/LPL catalytic" evidence="8">
    <location>
        <begin position="34"/>
        <end position="214"/>
    </location>
</feature>
<evidence type="ECO:0000313" key="9">
    <source>
        <dbReference type="EMBL" id="GAA3696266.1"/>
    </source>
</evidence>
<feature type="binding site" evidence="5">
    <location>
        <begin position="72"/>
        <end position="79"/>
    </location>
    <ligand>
        <name>substrate</name>
    </ligand>
</feature>
<evidence type="ECO:0000256" key="1">
    <source>
        <dbReference type="ARBA" id="ARBA00004821"/>
    </source>
</evidence>
<protein>
    <recommendedName>
        <fullName evidence="5 6">Octanoyltransferase</fullName>
        <ecNumber evidence="5 6">2.3.1.181</ecNumber>
    </recommendedName>
    <alternativeName>
        <fullName evidence="5">Lipoate-protein ligase B</fullName>
    </alternativeName>
    <alternativeName>
        <fullName evidence="5">Lipoyl/octanoyl transferase</fullName>
    </alternativeName>
    <alternativeName>
        <fullName evidence="5">Octanoyl-[acyl-carrier-protein]-protein N-octanoyltransferase</fullName>
    </alternativeName>
</protein>
<evidence type="ECO:0000256" key="3">
    <source>
        <dbReference type="ARBA" id="ARBA00023315"/>
    </source>
</evidence>
<dbReference type="PROSITE" id="PS01313">
    <property type="entry name" value="LIPB"/>
    <property type="match status" value="1"/>
</dbReference>
<accession>A0ABP7CXU2</accession>
<evidence type="ECO:0000256" key="2">
    <source>
        <dbReference type="ARBA" id="ARBA00022679"/>
    </source>
</evidence>
<feature type="binding site" evidence="5">
    <location>
        <begin position="157"/>
        <end position="159"/>
    </location>
    <ligand>
        <name>substrate</name>
    </ligand>
</feature>
<dbReference type="InterPro" id="IPR000544">
    <property type="entry name" value="Octanoyltransferase"/>
</dbReference>
<keyword evidence="5" id="KW-0963">Cytoplasm</keyword>
<proteinExistence type="inferred from homology"/>
<name>A0ABP7CXU2_9MICC</name>
<dbReference type="EMBL" id="BAABCJ010000001">
    <property type="protein sequence ID" value="GAA3696266.1"/>
    <property type="molecule type" value="Genomic_DNA"/>
</dbReference>
<comment type="function">
    <text evidence="4 5 6">Catalyzes the transfer of endogenously produced octanoic acid from octanoyl-acyl-carrier-protein onto the lipoyl domains of lipoate-dependent enzymes. Lipoyl-ACP can also act as a substrate although octanoyl-ACP is likely to be the physiological substrate.</text>
</comment>
<dbReference type="Proteomes" id="UP001501536">
    <property type="component" value="Unassembled WGS sequence"/>
</dbReference>
<feature type="binding site" evidence="5">
    <location>
        <begin position="144"/>
        <end position="146"/>
    </location>
    <ligand>
        <name>substrate</name>
    </ligand>
</feature>
<feature type="compositionally biased region" description="Low complexity" evidence="7">
    <location>
        <begin position="217"/>
        <end position="229"/>
    </location>
</feature>
<gene>
    <name evidence="5 9" type="primary">lipB</name>
    <name evidence="9" type="ORF">GCM10022377_06370</name>
</gene>
<dbReference type="PANTHER" id="PTHR10993">
    <property type="entry name" value="OCTANOYLTRANSFERASE"/>
    <property type="match status" value="1"/>
</dbReference>
<evidence type="ECO:0000256" key="6">
    <source>
        <dbReference type="PIRNR" id="PIRNR016262"/>
    </source>
</evidence>
<comment type="catalytic activity">
    <reaction evidence="5 6">
        <text>octanoyl-[ACP] + L-lysyl-[protein] = N(6)-octanoyl-L-lysyl-[protein] + holo-[ACP] + H(+)</text>
        <dbReference type="Rhea" id="RHEA:17665"/>
        <dbReference type="Rhea" id="RHEA-COMP:9636"/>
        <dbReference type="Rhea" id="RHEA-COMP:9685"/>
        <dbReference type="Rhea" id="RHEA-COMP:9752"/>
        <dbReference type="Rhea" id="RHEA-COMP:9928"/>
        <dbReference type="ChEBI" id="CHEBI:15378"/>
        <dbReference type="ChEBI" id="CHEBI:29969"/>
        <dbReference type="ChEBI" id="CHEBI:64479"/>
        <dbReference type="ChEBI" id="CHEBI:78463"/>
        <dbReference type="ChEBI" id="CHEBI:78809"/>
        <dbReference type="EC" id="2.3.1.181"/>
    </reaction>
</comment>
<evidence type="ECO:0000259" key="8">
    <source>
        <dbReference type="PROSITE" id="PS51733"/>
    </source>
</evidence>
<evidence type="ECO:0000256" key="7">
    <source>
        <dbReference type="SAM" id="MobiDB-lite"/>
    </source>
</evidence>
<dbReference type="InterPro" id="IPR045864">
    <property type="entry name" value="aa-tRNA-synth_II/BPL/LPL"/>
</dbReference>
<comment type="subcellular location">
    <subcellularLocation>
        <location evidence="5">Cytoplasm</location>
    </subcellularLocation>
</comment>
<dbReference type="EC" id="2.3.1.181" evidence="5 6"/>
<feature type="active site" description="Acyl-thioester intermediate" evidence="5">
    <location>
        <position position="175"/>
    </location>
</feature>
<comment type="similarity">
    <text evidence="5 6">Belongs to the LipB family.</text>
</comment>
<reference evidence="10" key="1">
    <citation type="journal article" date="2019" name="Int. J. Syst. Evol. Microbiol.">
        <title>The Global Catalogue of Microorganisms (GCM) 10K type strain sequencing project: providing services to taxonomists for standard genome sequencing and annotation.</title>
        <authorList>
            <consortium name="The Broad Institute Genomics Platform"/>
            <consortium name="The Broad Institute Genome Sequencing Center for Infectious Disease"/>
            <person name="Wu L."/>
            <person name="Ma J."/>
        </authorList>
    </citation>
    <scope>NUCLEOTIDE SEQUENCE [LARGE SCALE GENOMIC DNA]</scope>
    <source>
        <strain evidence="10">JCM 16961</strain>
    </source>
</reference>
<dbReference type="InterPro" id="IPR020605">
    <property type="entry name" value="Octanoyltransferase_CS"/>
</dbReference>
<dbReference type="PIRSF" id="PIRSF016262">
    <property type="entry name" value="LPLase"/>
    <property type="match status" value="1"/>
</dbReference>
<dbReference type="NCBIfam" id="NF010925">
    <property type="entry name" value="PRK14345.1"/>
    <property type="match status" value="1"/>
</dbReference>
<keyword evidence="3 5" id="KW-0012">Acyltransferase</keyword>
<dbReference type="Gene3D" id="3.30.930.10">
    <property type="entry name" value="Bira Bifunctional Protein, Domain 2"/>
    <property type="match status" value="1"/>
</dbReference>
<dbReference type="GO" id="GO:0016740">
    <property type="term" value="F:transferase activity"/>
    <property type="evidence" value="ECO:0007669"/>
    <property type="project" value="UniProtKB-KW"/>
</dbReference>
<keyword evidence="2 5" id="KW-0808">Transferase</keyword>
<feature type="region of interest" description="Disordered" evidence="7">
    <location>
        <begin position="211"/>
        <end position="238"/>
    </location>
</feature>
<dbReference type="PROSITE" id="PS51733">
    <property type="entry name" value="BPL_LPL_CATALYTIC"/>
    <property type="match status" value="1"/>
</dbReference>
<keyword evidence="10" id="KW-1185">Reference proteome</keyword>
<dbReference type="HAMAP" id="MF_00013">
    <property type="entry name" value="LipB"/>
    <property type="match status" value="1"/>
</dbReference>
<organism evidence="9 10">
    <name type="scientific">Zhihengliuella alba</name>
    <dbReference type="NCBI Taxonomy" id="547018"/>
    <lineage>
        <taxon>Bacteria</taxon>
        <taxon>Bacillati</taxon>
        <taxon>Actinomycetota</taxon>
        <taxon>Actinomycetes</taxon>
        <taxon>Micrococcales</taxon>
        <taxon>Micrococcaceae</taxon>
        <taxon>Zhihengliuella</taxon>
    </lineage>
</organism>
<comment type="miscellaneous">
    <text evidence="5">In the reaction, the free carboxyl group of octanoic acid is attached via an amide linkage to the epsilon-amino group of a specific lysine residue of lipoyl domains of lipoate-dependent enzymes.</text>
</comment>
<dbReference type="RefSeq" id="WP_344879845.1">
    <property type="nucleotide sequence ID" value="NZ_BAABCJ010000001.1"/>
</dbReference>
<dbReference type="PANTHER" id="PTHR10993:SF7">
    <property type="entry name" value="LIPOYLTRANSFERASE 2, MITOCHONDRIAL-RELATED"/>
    <property type="match status" value="1"/>
</dbReference>
<dbReference type="CDD" id="cd16444">
    <property type="entry name" value="LipB"/>
    <property type="match status" value="1"/>
</dbReference>
<sequence>MPLKFRPLGFAPEFVDYRQCWELQRTLHGEILAGEREPEILLLEHAPVYTAGKRTKPEDLPVDGTPVVDVDRGGKITWHGPGQLVAYPIVRLADKSAVKDYVWRLEEVLIRVVAEYGIDATRVDGRAGVWVLGDGIRQDRKIAAIGIRVLRGVTQHGFALNCSNSLDPYGNIIPCGITDASVTSISAEAGRAVAPADVLPSVQREFENILPPALGDPTPATAASGSSPAQHPTHGVNA</sequence>
<feature type="site" description="Lowers pKa of active site Cys" evidence="5">
    <location>
        <position position="141"/>
    </location>
</feature>
<evidence type="ECO:0000256" key="5">
    <source>
        <dbReference type="HAMAP-Rule" id="MF_00013"/>
    </source>
</evidence>
<comment type="caution">
    <text evidence="9">The sequence shown here is derived from an EMBL/GenBank/DDBJ whole genome shotgun (WGS) entry which is preliminary data.</text>
</comment>
<evidence type="ECO:0000313" key="10">
    <source>
        <dbReference type="Proteomes" id="UP001501536"/>
    </source>
</evidence>
<dbReference type="InterPro" id="IPR004143">
    <property type="entry name" value="BPL_LPL_catalytic"/>
</dbReference>
<dbReference type="Pfam" id="PF21948">
    <property type="entry name" value="LplA-B_cat"/>
    <property type="match status" value="1"/>
</dbReference>
<dbReference type="SUPFAM" id="SSF55681">
    <property type="entry name" value="Class II aaRS and biotin synthetases"/>
    <property type="match status" value="1"/>
</dbReference>
<comment type="pathway">
    <text evidence="1 5 6">Protein modification; protein lipoylation via endogenous pathway; protein N(6)-(lipoyl)lysine from octanoyl-[acyl-carrier-protein]: step 1/2.</text>
</comment>
<evidence type="ECO:0000256" key="4">
    <source>
        <dbReference type="ARBA" id="ARBA00024732"/>
    </source>
</evidence>